<dbReference type="NCBIfam" id="NF003657">
    <property type="entry name" value="PRK05289.1"/>
    <property type="match status" value="1"/>
</dbReference>
<keyword evidence="1" id="KW-0444">Lipid biosynthesis</keyword>
<dbReference type="Gene3D" id="1.20.1180.10">
    <property type="entry name" value="Udp N-acetylglucosamine O-acyltransferase, C-terminal domain"/>
    <property type="match status" value="1"/>
</dbReference>
<dbReference type="GO" id="GO:0008780">
    <property type="term" value="F:acyl-[acyl-carrier-protein]-UDP-N-acetylglucosamine O-acyltransferase activity"/>
    <property type="evidence" value="ECO:0007669"/>
    <property type="project" value="UniProtKB-EC"/>
</dbReference>
<dbReference type="EMBL" id="CP010904">
    <property type="protein sequence ID" value="AKJ64133.1"/>
    <property type="molecule type" value="Genomic_DNA"/>
</dbReference>
<keyword evidence="5 7" id="KW-0012">Acyltransferase</keyword>
<dbReference type="PATRIC" id="fig|1609981.3.peg.907"/>
<dbReference type="Pfam" id="PF13720">
    <property type="entry name" value="Acetyltransf_11"/>
    <property type="match status" value="1"/>
</dbReference>
<dbReference type="Gene3D" id="2.160.10.10">
    <property type="entry name" value="Hexapeptide repeat proteins"/>
    <property type="match status" value="1"/>
</dbReference>
<reference evidence="7 8" key="2">
    <citation type="journal article" date="2016" name="ISME J.">
        <title>Characterization of the first cultured representative of Verrucomicrobia subdivision 5 indicates the proposal of a novel phylum.</title>
        <authorList>
            <person name="Spring S."/>
            <person name="Bunk B."/>
            <person name="Sproer C."/>
            <person name="Schumann P."/>
            <person name="Rohde M."/>
            <person name="Tindall B.J."/>
            <person name="Klenk H.P."/>
        </authorList>
    </citation>
    <scope>NUCLEOTIDE SEQUENCE [LARGE SCALE GENOMIC DNA]</scope>
    <source>
        <strain evidence="7 8">L21-Fru-AB</strain>
    </source>
</reference>
<dbReference type="PANTHER" id="PTHR43480:SF1">
    <property type="entry name" value="ACYL-[ACYL-CARRIER-PROTEIN]--UDP-N-ACETYLGLUCOSAMINE O-ACYLTRANSFERASE, MITOCHONDRIAL-RELATED"/>
    <property type="match status" value="1"/>
</dbReference>
<evidence type="ECO:0000256" key="4">
    <source>
        <dbReference type="ARBA" id="ARBA00023098"/>
    </source>
</evidence>
<evidence type="ECO:0000313" key="7">
    <source>
        <dbReference type="EMBL" id="AKJ64133.1"/>
    </source>
</evidence>
<protein>
    <submittedName>
        <fullName evidence="7">Acyl-[acyl-carrier-protein]--UDP-N-acetylglucosamine O-acyltransferase</fullName>
        <ecNumber evidence="7">2.3.1.129</ecNumber>
    </submittedName>
</protein>
<dbReference type="STRING" id="1307763.L21SP4_00870"/>
<evidence type="ECO:0000256" key="5">
    <source>
        <dbReference type="ARBA" id="ARBA00023315"/>
    </source>
</evidence>
<dbReference type="SUPFAM" id="SSF51161">
    <property type="entry name" value="Trimeric LpxA-like enzymes"/>
    <property type="match status" value="1"/>
</dbReference>
<keyword evidence="2" id="KW-0441">Lipid A biosynthesis</keyword>
<dbReference type="GO" id="GO:0016020">
    <property type="term" value="C:membrane"/>
    <property type="evidence" value="ECO:0007669"/>
    <property type="project" value="GOC"/>
</dbReference>
<keyword evidence="8" id="KW-1185">Reference proteome</keyword>
<keyword evidence="4" id="KW-0443">Lipid metabolism</keyword>
<dbReference type="CDD" id="cd03351">
    <property type="entry name" value="LbH_UDP-GlcNAc_AT"/>
    <property type="match status" value="1"/>
</dbReference>
<feature type="domain" description="UDP N-acetylglucosamine O-acyltransferase C-terminal" evidence="6">
    <location>
        <begin position="179"/>
        <end position="261"/>
    </location>
</feature>
<gene>
    <name evidence="7" type="primary">lpxA_1</name>
    <name evidence="7" type="ORF">L21SP4_00870</name>
</gene>
<organism evidence="7 8">
    <name type="scientific">Kiritimatiella glycovorans</name>
    <dbReference type="NCBI Taxonomy" id="1307763"/>
    <lineage>
        <taxon>Bacteria</taxon>
        <taxon>Pseudomonadati</taxon>
        <taxon>Kiritimatiellota</taxon>
        <taxon>Kiritimatiellia</taxon>
        <taxon>Kiritimatiellales</taxon>
        <taxon>Kiritimatiellaceae</taxon>
        <taxon>Kiritimatiella</taxon>
    </lineage>
</organism>
<dbReference type="EC" id="2.3.1.129" evidence="7"/>
<dbReference type="Pfam" id="PF00132">
    <property type="entry name" value="Hexapep"/>
    <property type="match status" value="2"/>
</dbReference>
<dbReference type="GO" id="GO:0009245">
    <property type="term" value="P:lipid A biosynthetic process"/>
    <property type="evidence" value="ECO:0007669"/>
    <property type="project" value="UniProtKB-KW"/>
</dbReference>
<dbReference type="InterPro" id="IPR001451">
    <property type="entry name" value="Hexapep"/>
</dbReference>
<evidence type="ECO:0000313" key="8">
    <source>
        <dbReference type="Proteomes" id="UP000035268"/>
    </source>
</evidence>
<dbReference type="KEGG" id="vbl:L21SP4_00870"/>
<reference evidence="8" key="1">
    <citation type="submission" date="2015-02" db="EMBL/GenBank/DDBJ databases">
        <title>Description and complete genome sequence of the first cultured representative of the subdivision 5 of the Verrucomicrobia phylum.</title>
        <authorList>
            <person name="Spring S."/>
            <person name="Bunk B."/>
            <person name="Sproer C."/>
            <person name="Klenk H.-P."/>
        </authorList>
    </citation>
    <scope>NUCLEOTIDE SEQUENCE [LARGE SCALE GENOMIC DNA]</scope>
    <source>
        <strain evidence="8">L21-Fru-AB</strain>
    </source>
</reference>
<evidence type="ECO:0000256" key="2">
    <source>
        <dbReference type="ARBA" id="ARBA00022556"/>
    </source>
</evidence>
<dbReference type="NCBIfam" id="TIGR01852">
    <property type="entry name" value="lipid_A_lpxA"/>
    <property type="match status" value="1"/>
</dbReference>
<proteinExistence type="predicted"/>
<dbReference type="PANTHER" id="PTHR43480">
    <property type="entry name" value="ACYL-[ACYL-CARRIER-PROTEIN]--UDP-N-ACETYLGLUCOSAMINE O-ACYLTRANSFERASE"/>
    <property type="match status" value="1"/>
</dbReference>
<dbReference type="InterPro" id="IPR029098">
    <property type="entry name" value="Acetyltransf_C"/>
</dbReference>
<dbReference type="AlphaFoldDB" id="A0A0G3ECU0"/>
<dbReference type="InterPro" id="IPR011004">
    <property type="entry name" value="Trimer_LpxA-like_sf"/>
</dbReference>
<keyword evidence="3 7" id="KW-0808">Transferase</keyword>
<evidence type="ECO:0000259" key="6">
    <source>
        <dbReference type="Pfam" id="PF13720"/>
    </source>
</evidence>
<sequence>MRVSESRIHRTAVVEDGAELGTSVSVGPFAWIGPGTKIGDHADIGPHAVVHPWTTVGHGTRVHAGAVLGDLPQDLKFEPCVSYVRIGADCVLREGVTVHRGTGEGSVTELGAGCYLMAFSHVGHNSTLGERVIMANGALLGGHVEVGEGSFISGNVSVHQFVRIGRLVMMGGNSGVSRDVPPFCTVSSLRRNRLSGLNTVGLRRAGLEAAARREIKRTYRRLFQSGLPLSRALAELDEEPPASPEAAEMIEFIRASRRGVCGAERGAGESSGREMR</sequence>
<dbReference type="PIRSF" id="PIRSF000456">
    <property type="entry name" value="UDP-GlcNAc_acltr"/>
    <property type="match status" value="1"/>
</dbReference>
<evidence type="ECO:0000256" key="1">
    <source>
        <dbReference type="ARBA" id="ARBA00022516"/>
    </source>
</evidence>
<dbReference type="InterPro" id="IPR010137">
    <property type="entry name" value="Lipid_A_LpxA"/>
</dbReference>
<accession>A0A0G3ECU0</accession>
<evidence type="ECO:0000256" key="3">
    <source>
        <dbReference type="ARBA" id="ARBA00022679"/>
    </source>
</evidence>
<dbReference type="InterPro" id="IPR037157">
    <property type="entry name" value="Acetyltransf_C_sf"/>
</dbReference>
<name>A0A0G3ECU0_9BACT</name>
<dbReference type="Proteomes" id="UP000035268">
    <property type="component" value="Chromosome"/>
</dbReference>